<dbReference type="InterPro" id="IPR050251">
    <property type="entry name" value="HpcH-HpaI_aldolase"/>
</dbReference>
<dbReference type="InterPro" id="IPR015813">
    <property type="entry name" value="Pyrv/PenolPyrv_kinase-like_dom"/>
</dbReference>
<dbReference type="PANTHER" id="PTHR30502:SF0">
    <property type="entry name" value="PHOSPHOENOLPYRUVATE CARBOXYLASE FAMILY PROTEIN"/>
    <property type="match status" value="1"/>
</dbReference>
<accession>A0A858SQ92</accession>
<keyword evidence="4 9" id="KW-0456">Lyase</keyword>
<comment type="similarity">
    <text evidence="2">Belongs to the HpcH/HpaI aldolase family.</text>
</comment>
<dbReference type="FunFam" id="3.20.20.60:FF:000004">
    <property type="entry name" value="5-keto-4-deoxy-D-glucarate aldolase"/>
    <property type="match status" value="1"/>
</dbReference>
<dbReference type="Gene3D" id="3.20.20.60">
    <property type="entry name" value="Phosphoenolpyruvate-binding domains"/>
    <property type="match status" value="1"/>
</dbReference>
<proteinExistence type="inferred from homology"/>
<dbReference type="GO" id="GO:0016832">
    <property type="term" value="F:aldehyde-lyase activity"/>
    <property type="evidence" value="ECO:0007669"/>
    <property type="project" value="TreeGrafter"/>
</dbReference>
<evidence type="ECO:0000259" key="8">
    <source>
        <dbReference type="Pfam" id="PF03328"/>
    </source>
</evidence>
<dbReference type="Pfam" id="PF03328">
    <property type="entry name" value="HpcH_HpaI"/>
    <property type="match status" value="1"/>
</dbReference>
<keyword evidence="5" id="KW-0670">Pyruvate</keyword>
<name>A0A858SQ92_9RHOB</name>
<evidence type="ECO:0000256" key="4">
    <source>
        <dbReference type="ARBA" id="ARBA00023239"/>
    </source>
</evidence>
<evidence type="ECO:0000313" key="9">
    <source>
        <dbReference type="EMBL" id="QJF49863.1"/>
    </source>
</evidence>
<sequence>MSAPVNTFKEALQKGQTVIGCWLDLRSGYAAEIIGYAGFDWLLIDGEHAPFDVTITDAQIQALLNSGSHPVVRVPVGETWMIKQMLDSGAQSILVPMVESADQARQLVRDCRYPPNGDRGVGYALARASRFGTVENYGATADREICLLVQVENRKGLAALDEILTIEGIDGVFVGPADLAADMGHIGNMSHPEVQKTIMDTLRKIDAAGMPAGILTSDEKMIRDSLKAGARFVATAVDIELLLSSARDSASKWKNEVS</sequence>
<comment type="catalytic activity">
    <reaction evidence="6">
        <text>D-glyceraldehyde + pyruvate = 2-dehydro-3-deoxy-L-galactonate</text>
        <dbReference type="Rhea" id="RHEA:80055"/>
        <dbReference type="ChEBI" id="CHEBI:15361"/>
        <dbReference type="ChEBI" id="CHEBI:17378"/>
        <dbReference type="ChEBI" id="CHEBI:75545"/>
    </reaction>
</comment>
<dbReference type="EMBL" id="CP048788">
    <property type="protein sequence ID" value="QJF49863.1"/>
    <property type="molecule type" value="Genomic_DNA"/>
</dbReference>
<protein>
    <recommendedName>
        <fullName evidence="7">Hydroxypyruvate/pyruvate aldolase</fullName>
    </recommendedName>
</protein>
<organism evidence="9 10">
    <name type="scientific">Roseobacter ponti</name>
    <dbReference type="NCBI Taxonomy" id="1891787"/>
    <lineage>
        <taxon>Bacteria</taxon>
        <taxon>Pseudomonadati</taxon>
        <taxon>Pseudomonadota</taxon>
        <taxon>Alphaproteobacteria</taxon>
        <taxon>Rhodobacterales</taxon>
        <taxon>Roseobacteraceae</taxon>
        <taxon>Roseobacter</taxon>
    </lineage>
</organism>
<dbReference type="AlphaFoldDB" id="A0A858SQ92"/>
<evidence type="ECO:0000256" key="7">
    <source>
        <dbReference type="ARBA" id="ARBA00068169"/>
    </source>
</evidence>
<dbReference type="RefSeq" id="WP_169639089.1">
    <property type="nucleotide sequence ID" value="NZ_CP048788.1"/>
</dbReference>
<dbReference type="PANTHER" id="PTHR30502">
    <property type="entry name" value="2-KETO-3-DEOXY-L-RHAMNONATE ALDOLASE"/>
    <property type="match status" value="1"/>
</dbReference>
<evidence type="ECO:0000256" key="1">
    <source>
        <dbReference type="ARBA" id="ARBA00001968"/>
    </source>
</evidence>
<dbReference type="SUPFAM" id="SSF51621">
    <property type="entry name" value="Phosphoenolpyruvate/pyruvate domain"/>
    <property type="match status" value="1"/>
</dbReference>
<evidence type="ECO:0000256" key="6">
    <source>
        <dbReference type="ARBA" id="ARBA00045074"/>
    </source>
</evidence>
<dbReference type="Proteomes" id="UP000503308">
    <property type="component" value="Chromosome"/>
</dbReference>
<feature type="domain" description="HpcH/HpaI aldolase/citrate lyase" evidence="8">
    <location>
        <begin position="19"/>
        <end position="243"/>
    </location>
</feature>
<dbReference type="KEGG" id="rpon:G3256_01110"/>
<evidence type="ECO:0000313" key="10">
    <source>
        <dbReference type="Proteomes" id="UP000503308"/>
    </source>
</evidence>
<comment type="cofactor">
    <cofactor evidence="1">
        <name>a divalent metal cation</name>
        <dbReference type="ChEBI" id="CHEBI:60240"/>
    </cofactor>
</comment>
<dbReference type="InterPro" id="IPR040442">
    <property type="entry name" value="Pyrv_kinase-like_dom_sf"/>
</dbReference>
<evidence type="ECO:0000256" key="3">
    <source>
        <dbReference type="ARBA" id="ARBA00022723"/>
    </source>
</evidence>
<evidence type="ECO:0000256" key="2">
    <source>
        <dbReference type="ARBA" id="ARBA00005568"/>
    </source>
</evidence>
<dbReference type="InterPro" id="IPR005000">
    <property type="entry name" value="Aldolase/citrate-lyase_domain"/>
</dbReference>
<dbReference type="GO" id="GO:0046872">
    <property type="term" value="F:metal ion binding"/>
    <property type="evidence" value="ECO:0007669"/>
    <property type="project" value="UniProtKB-KW"/>
</dbReference>
<reference evidence="9 10" key="1">
    <citation type="submission" date="2020-02" db="EMBL/GenBank/DDBJ databases">
        <title>Genome sequence of Roseobacter ponti.</title>
        <authorList>
            <person name="Hollensteiner J."/>
            <person name="Schneider D."/>
            <person name="Poehlein A."/>
            <person name="Daniel R."/>
        </authorList>
    </citation>
    <scope>NUCLEOTIDE SEQUENCE [LARGE SCALE GENOMIC DNA]</scope>
    <source>
        <strain evidence="9 10">DSM 106830</strain>
    </source>
</reference>
<keyword evidence="10" id="KW-1185">Reference proteome</keyword>
<dbReference type="GO" id="GO:0005737">
    <property type="term" value="C:cytoplasm"/>
    <property type="evidence" value="ECO:0007669"/>
    <property type="project" value="UniProtKB-ARBA"/>
</dbReference>
<gene>
    <name evidence="9" type="ORF">G3256_01110</name>
</gene>
<evidence type="ECO:0000256" key="5">
    <source>
        <dbReference type="ARBA" id="ARBA00023317"/>
    </source>
</evidence>
<keyword evidence="3" id="KW-0479">Metal-binding</keyword>